<protein>
    <recommendedName>
        <fullName evidence="2">Topo IA-type catalytic domain-containing protein</fullName>
    </recommendedName>
</protein>
<dbReference type="Gene3D" id="1.10.460.10">
    <property type="entry name" value="Topoisomerase I, domain 2"/>
    <property type="match status" value="1"/>
</dbReference>
<dbReference type="AlphaFoldDB" id="R8W554"/>
<dbReference type="PATRIC" id="fig|1203606.4.peg.709"/>
<sequence>MENAGKEDILKGTEQRGLGAPATRVVTIEKLVSGGFVERKGKNLIPTKAGVNLVTELPELLTSPKLTADWEQRLNEVAKGQASPEDFMDGIEAMAAELVRKYSHISEDGQKLFQPENETVASALRWPSSLQFIYSPKRLVIV</sequence>
<evidence type="ECO:0000256" key="1">
    <source>
        <dbReference type="ARBA" id="ARBA00023235"/>
    </source>
</evidence>
<evidence type="ECO:0000259" key="2">
    <source>
        <dbReference type="PROSITE" id="PS52039"/>
    </source>
</evidence>
<accession>R8W554</accession>
<proteinExistence type="predicted"/>
<dbReference type="eggNOG" id="COG0550">
    <property type="taxonomic scope" value="Bacteria"/>
</dbReference>
<dbReference type="EMBL" id="AQOB01000002">
    <property type="protein sequence ID" value="EOQ40045.1"/>
    <property type="molecule type" value="Genomic_DNA"/>
</dbReference>
<dbReference type="GO" id="GO:0003677">
    <property type="term" value="F:DNA binding"/>
    <property type="evidence" value="ECO:0007669"/>
    <property type="project" value="InterPro"/>
</dbReference>
<organism evidence="3 4">
    <name type="scientific">Butyricicoccus pullicaecorum 1.2</name>
    <dbReference type="NCBI Taxonomy" id="1203606"/>
    <lineage>
        <taxon>Bacteria</taxon>
        <taxon>Bacillati</taxon>
        <taxon>Bacillota</taxon>
        <taxon>Clostridia</taxon>
        <taxon>Eubacteriales</taxon>
        <taxon>Butyricicoccaceae</taxon>
        <taxon>Butyricicoccus</taxon>
    </lineage>
</organism>
<keyword evidence="4" id="KW-1185">Reference proteome</keyword>
<dbReference type="PANTHER" id="PTHR11390:SF21">
    <property type="entry name" value="DNA TOPOISOMERASE 3-ALPHA"/>
    <property type="match status" value="1"/>
</dbReference>
<name>R8W554_9FIRM</name>
<reference evidence="3 4" key="1">
    <citation type="submission" date="2013-01" db="EMBL/GenBank/DDBJ databases">
        <title>The Genome Sequence of Butyricicoccus pullicaecorum 1.2.</title>
        <authorList>
            <consortium name="The Broad Institute Genome Sequencing Platform"/>
            <person name="Earl A."/>
            <person name="Ward D."/>
            <person name="Feldgarden M."/>
            <person name="Gevers D."/>
            <person name="Van Immerseel F."/>
            <person name="Eeckhaut V."/>
            <person name="Walker B."/>
            <person name="Young S.K."/>
            <person name="Zeng Q."/>
            <person name="Gargeya S."/>
            <person name="Fitzgerald M."/>
            <person name="Haas B."/>
            <person name="Abouelleil A."/>
            <person name="Alvarado L."/>
            <person name="Arachchi H.M."/>
            <person name="Berlin A.M."/>
            <person name="Chapman S.B."/>
            <person name="Dewar J."/>
            <person name="Goldberg J."/>
            <person name="Griggs A."/>
            <person name="Gujja S."/>
            <person name="Hansen M."/>
            <person name="Howarth C."/>
            <person name="Imamovic A."/>
            <person name="Larimer J."/>
            <person name="McCowan C."/>
            <person name="Murphy C."/>
            <person name="Neiman D."/>
            <person name="Pearson M."/>
            <person name="Priest M."/>
            <person name="Roberts A."/>
            <person name="Saif S."/>
            <person name="Shea T."/>
            <person name="Sisk P."/>
            <person name="Sykes S."/>
            <person name="Wortman J."/>
            <person name="Nusbaum C."/>
            <person name="Birren B."/>
        </authorList>
    </citation>
    <scope>NUCLEOTIDE SEQUENCE [LARGE SCALE GENOMIC DNA]</scope>
    <source>
        <strain evidence="3 4">1.2</strain>
    </source>
</reference>
<dbReference type="HOGENOM" id="CLU_1812200_0_0_9"/>
<feature type="domain" description="Topo IA-type catalytic" evidence="2">
    <location>
        <begin position="1"/>
        <end position="99"/>
    </location>
</feature>
<gene>
    <name evidence="3" type="ORF">HMPREF1526_00743</name>
</gene>
<dbReference type="RefSeq" id="WP_016146948.1">
    <property type="nucleotide sequence ID" value="NZ_KB976103.1"/>
</dbReference>
<dbReference type="PROSITE" id="PS52039">
    <property type="entry name" value="TOPO_IA_2"/>
    <property type="match status" value="1"/>
</dbReference>
<comment type="caution">
    <text evidence="3">The sequence shown here is derived from an EMBL/GenBank/DDBJ whole genome shotgun (WGS) entry which is preliminary data.</text>
</comment>
<dbReference type="SUPFAM" id="SSF56712">
    <property type="entry name" value="Prokaryotic type I DNA topoisomerase"/>
    <property type="match status" value="1"/>
</dbReference>
<dbReference type="InterPro" id="IPR000380">
    <property type="entry name" value="Topo_IA"/>
</dbReference>
<dbReference type="PANTHER" id="PTHR11390">
    <property type="entry name" value="PROKARYOTIC DNA TOPOISOMERASE"/>
    <property type="match status" value="1"/>
</dbReference>
<dbReference type="GO" id="GO:0006281">
    <property type="term" value="P:DNA repair"/>
    <property type="evidence" value="ECO:0007669"/>
    <property type="project" value="TreeGrafter"/>
</dbReference>
<dbReference type="InterPro" id="IPR013824">
    <property type="entry name" value="Topo_IA_cen_sub1"/>
</dbReference>
<dbReference type="Pfam" id="PF01131">
    <property type="entry name" value="Topoisom_bac"/>
    <property type="match status" value="1"/>
</dbReference>
<evidence type="ECO:0000313" key="4">
    <source>
        <dbReference type="Proteomes" id="UP000013981"/>
    </source>
</evidence>
<dbReference type="GO" id="GO:0006265">
    <property type="term" value="P:DNA topological change"/>
    <property type="evidence" value="ECO:0007669"/>
    <property type="project" value="InterPro"/>
</dbReference>
<dbReference type="Proteomes" id="UP000013981">
    <property type="component" value="Unassembled WGS sequence"/>
</dbReference>
<dbReference type="InterPro" id="IPR023405">
    <property type="entry name" value="Topo_IA_core_domain"/>
</dbReference>
<keyword evidence="1" id="KW-0413">Isomerase</keyword>
<dbReference type="GO" id="GO:0003917">
    <property type="term" value="F:DNA topoisomerase type I (single strand cut, ATP-independent) activity"/>
    <property type="evidence" value="ECO:0007669"/>
    <property type="project" value="InterPro"/>
</dbReference>
<evidence type="ECO:0000313" key="3">
    <source>
        <dbReference type="EMBL" id="EOQ40045.1"/>
    </source>
</evidence>
<dbReference type="GO" id="GO:0043597">
    <property type="term" value="C:cytoplasmic replication fork"/>
    <property type="evidence" value="ECO:0007669"/>
    <property type="project" value="TreeGrafter"/>
</dbReference>
<dbReference type="GO" id="GO:0006310">
    <property type="term" value="P:DNA recombination"/>
    <property type="evidence" value="ECO:0007669"/>
    <property type="project" value="TreeGrafter"/>
</dbReference>
<dbReference type="InterPro" id="IPR013497">
    <property type="entry name" value="Topo_IA_cen"/>
</dbReference>